<protein>
    <submittedName>
        <fullName evidence="1">Uncharacterized protein</fullName>
    </submittedName>
</protein>
<reference evidence="1 2" key="1">
    <citation type="submission" date="2024-09" db="EMBL/GenBank/DDBJ databases">
        <authorList>
            <person name="Sun Q."/>
            <person name="Mori K."/>
        </authorList>
    </citation>
    <scope>NUCLEOTIDE SEQUENCE [LARGE SCALE GENOMIC DNA]</scope>
    <source>
        <strain evidence="1 2">JCM 3143</strain>
    </source>
</reference>
<gene>
    <name evidence="1" type="ORF">ACFFSA_43680</name>
</gene>
<name>A0ABV5SEA1_9ACTN</name>
<dbReference type="RefSeq" id="WP_345002932.1">
    <property type="nucleotide sequence ID" value="NZ_BAAAXV010000012.1"/>
</dbReference>
<proteinExistence type="predicted"/>
<sequence length="91" mass="9428">MHRHDLGCGPVYDHIGGMRGCTDIVVSTPDGRRQAAVAIALNPDPATVIPASLKAMTTAVCSWPQAAGTPLRDGKGITAFDARPGRNAMSS</sequence>
<comment type="caution">
    <text evidence="1">The sequence shown here is derived from an EMBL/GenBank/DDBJ whole genome shotgun (WGS) entry which is preliminary data.</text>
</comment>
<evidence type="ECO:0000313" key="2">
    <source>
        <dbReference type="Proteomes" id="UP001589532"/>
    </source>
</evidence>
<dbReference type="EMBL" id="JBHMBW010000080">
    <property type="protein sequence ID" value="MFB9630016.1"/>
    <property type="molecule type" value="Genomic_DNA"/>
</dbReference>
<dbReference type="Proteomes" id="UP001589532">
    <property type="component" value="Unassembled WGS sequence"/>
</dbReference>
<evidence type="ECO:0000313" key="1">
    <source>
        <dbReference type="EMBL" id="MFB9630016.1"/>
    </source>
</evidence>
<keyword evidence="2" id="KW-1185">Reference proteome</keyword>
<accession>A0ABV5SEA1</accession>
<organism evidence="1 2">
    <name type="scientific">Nonomuraea helvata</name>
    <dbReference type="NCBI Taxonomy" id="37484"/>
    <lineage>
        <taxon>Bacteria</taxon>
        <taxon>Bacillati</taxon>
        <taxon>Actinomycetota</taxon>
        <taxon>Actinomycetes</taxon>
        <taxon>Streptosporangiales</taxon>
        <taxon>Streptosporangiaceae</taxon>
        <taxon>Nonomuraea</taxon>
    </lineage>
</organism>